<dbReference type="InterPro" id="IPR044135">
    <property type="entry name" value="Met-tRNA-FMT_C"/>
</dbReference>
<evidence type="ECO:0000256" key="2">
    <source>
        <dbReference type="ARBA" id="ARBA00012261"/>
    </source>
</evidence>
<protein>
    <recommendedName>
        <fullName evidence="3">Methionyl-tRNA formyltransferase, mitochondrial</fullName>
        <ecNumber evidence="2">2.1.2.9</ecNumber>
    </recommendedName>
</protein>
<evidence type="ECO:0000313" key="8">
    <source>
        <dbReference type="EMBL" id="EIE21613.1"/>
    </source>
</evidence>
<gene>
    <name evidence="8" type="ORF">COCSUDRAFT_17300</name>
</gene>
<dbReference type="InterPro" id="IPR005794">
    <property type="entry name" value="Fmt"/>
</dbReference>
<dbReference type="GeneID" id="17039597"/>
<dbReference type="Pfam" id="PF00551">
    <property type="entry name" value="Formyl_trans_N"/>
    <property type="match status" value="1"/>
</dbReference>
<dbReference type="InterPro" id="IPR002376">
    <property type="entry name" value="Formyl_transf_N"/>
</dbReference>
<dbReference type="AlphaFoldDB" id="I0YT94"/>
<dbReference type="SUPFAM" id="SSF53328">
    <property type="entry name" value="Formyltransferase"/>
    <property type="match status" value="1"/>
</dbReference>
<dbReference type="KEGG" id="csl:COCSUDRAFT_17300"/>
<comment type="caution">
    <text evidence="8">The sequence shown here is derived from an EMBL/GenBank/DDBJ whole genome shotgun (WGS) entry which is preliminary data.</text>
</comment>
<keyword evidence="5" id="KW-0648">Protein biosynthesis</keyword>
<dbReference type="Gene3D" id="3.40.50.170">
    <property type="entry name" value="Formyl transferase, N-terminal domain"/>
    <property type="match status" value="1"/>
</dbReference>
<sequence>MRSVSTLGSRCSHQLVCRGVPWPNQWISANLKTYLGGRGTFRGQKYFACAAYSADHGKHRVIFLGTPEVASSVLQQLLHAANEQDSTFEIAAIVTQPNRPKGRGNKKVAQPSPVAQLALDQGWPQEKILSPVKASEEPFLEQLAAIRPDLCITAAYGNILPKKFLAIPRFGTLNIHPSLLPRYRGAAPVQRAVQDGVRETGVTVAFTVRAMDAGPVLAQERVAVDEDIQAPELLADLFKRGSDLLLSRLPDVWSGIAAQQATPQDDAAATHAAKLEKADGQLDFREHAIVLHNKVRAFVGWPGTQATLLLKIHDGTADREVEVKITRTCVAKEDQQPPQGAAGSPEGYVEAIVDGQLIIPCGDASWLHILELQPAGKKPMPAAAFLNGVKGRSVFVKLI</sequence>
<evidence type="ECO:0000256" key="3">
    <source>
        <dbReference type="ARBA" id="ARBA00014185"/>
    </source>
</evidence>
<evidence type="ECO:0000256" key="4">
    <source>
        <dbReference type="ARBA" id="ARBA00022679"/>
    </source>
</evidence>
<dbReference type="EC" id="2.1.2.9" evidence="2"/>
<dbReference type="InterPro" id="IPR005793">
    <property type="entry name" value="Formyl_trans_C"/>
</dbReference>
<dbReference type="Proteomes" id="UP000007264">
    <property type="component" value="Unassembled WGS sequence"/>
</dbReference>
<feature type="domain" description="Formyl transferase N-terminal" evidence="6">
    <location>
        <begin position="70"/>
        <end position="244"/>
    </location>
</feature>
<dbReference type="EMBL" id="AGSI01000012">
    <property type="protein sequence ID" value="EIE21613.1"/>
    <property type="molecule type" value="Genomic_DNA"/>
</dbReference>
<dbReference type="PANTHER" id="PTHR11138">
    <property type="entry name" value="METHIONYL-TRNA FORMYLTRANSFERASE"/>
    <property type="match status" value="1"/>
</dbReference>
<dbReference type="SUPFAM" id="SSF50486">
    <property type="entry name" value="FMT C-terminal domain-like"/>
    <property type="match status" value="1"/>
</dbReference>
<dbReference type="CDD" id="cd08704">
    <property type="entry name" value="Met_tRNA_FMT_C"/>
    <property type="match status" value="1"/>
</dbReference>
<dbReference type="RefSeq" id="XP_005646157.1">
    <property type="nucleotide sequence ID" value="XM_005646100.1"/>
</dbReference>
<feature type="domain" description="Formyl transferase C-terminal" evidence="7">
    <location>
        <begin position="274"/>
        <end position="389"/>
    </location>
</feature>
<dbReference type="Gene3D" id="3.10.25.10">
    <property type="entry name" value="Formyl transferase, C-terminal domain"/>
    <property type="match status" value="1"/>
</dbReference>
<keyword evidence="4" id="KW-0808">Transferase</keyword>
<dbReference type="InterPro" id="IPR011034">
    <property type="entry name" value="Formyl_transferase-like_C_sf"/>
</dbReference>
<dbReference type="PANTHER" id="PTHR11138:SF5">
    <property type="entry name" value="METHIONYL-TRNA FORMYLTRANSFERASE, MITOCHONDRIAL"/>
    <property type="match status" value="1"/>
</dbReference>
<dbReference type="Pfam" id="PF02911">
    <property type="entry name" value="Formyl_trans_C"/>
    <property type="match status" value="1"/>
</dbReference>
<organism evidence="8 9">
    <name type="scientific">Coccomyxa subellipsoidea (strain C-169)</name>
    <name type="common">Green microalga</name>
    <dbReference type="NCBI Taxonomy" id="574566"/>
    <lineage>
        <taxon>Eukaryota</taxon>
        <taxon>Viridiplantae</taxon>
        <taxon>Chlorophyta</taxon>
        <taxon>core chlorophytes</taxon>
        <taxon>Trebouxiophyceae</taxon>
        <taxon>Trebouxiophyceae incertae sedis</taxon>
        <taxon>Coccomyxaceae</taxon>
        <taxon>Coccomyxa</taxon>
        <taxon>Coccomyxa subellipsoidea</taxon>
    </lineage>
</organism>
<name>I0YT94_COCSC</name>
<dbReference type="InterPro" id="IPR036477">
    <property type="entry name" value="Formyl_transf_N_sf"/>
</dbReference>
<dbReference type="InterPro" id="IPR041711">
    <property type="entry name" value="Met-tRNA-FMT_N"/>
</dbReference>
<evidence type="ECO:0000259" key="7">
    <source>
        <dbReference type="Pfam" id="PF02911"/>
    </source>
</evidence>
<dbReference type="InterPro" id="IPR037022">
    <property type="entry name" value="Formyl_trans_C_sf"/>
</dbReference>
<dbReference type="OrthoDB" id="10268103at2759"/>
<dbReference type="CDD" id="cd08646">
    <property type="entry name" value="FMT_core_Met-tRNA-FMT_N"/>
    <property type="match status" value="1"/>
</dbReference>
<keyword evidence="9" id="KW-1185">Reference proteome</keyword>
<proteinExistence type="inferred from homology"/>
<accession>I0YT94</accession>
<evidence type="ECO:0000256" key="5">
    <source>
        <dbReference type="ARBA" id="ARBA00022917"/>
    </source>
</evidence>
<evidence type="ECO:0000259" key="6">
    <source>
        <dbReference type="Pfam" id="PF00551"/>
    </source>
</evidence>
<comment type="similarity">
    <text evidence="1">Belongs to the Fmt family.</text>
</comment>
<evidence type="ECO:0000313" key="9">
    <source>
        <dbReference type="Proteomes" id="UP000007264"/>
    </source>
</evidence>
<dbReference type="GO" id="GO:0004479">
    <property type="term" value="F:methionyl-tRNA formyltransferase activity"/>
    <property type="evidence" value="ECO:0007669"/>
    <property type="project" value="UniProtKB-EC"/>
</dbReference>
<dbReference type="eggNOG" id="KOG3082">
    <property type="taxonomic scope" value="Eukaryota"/>
</dbReference>
<dbReference type="GO" id="GO:0005739">
    <property type="term" value="C:mitochondrion"/>
    <property type="evidence" value="ECO:0007669"/>
    <property type="project" value="TreeGrafter"/>
</dbReference>
<reference evidence="8 9" key="1">
    <citation type="journal article" date="2012" name="Genome Biol.">
        <title>The genome of the polar eukaryotic microalga coccomyxa subellipsoidea reveals traits of cold adaptation.</title>
        <authorList>
            <person name="Blanc G."/>
            <person name="Agarkova I."/>
            <person name="Grimwood J."/>
            <person name="Kuo A."/>
            <person name="Brueggeman A."/>
            <person name="Dunigan D."/>
            <person name="Gurnon J."/>
            <person name="Ladunga I."/>
            <person name="Lindquist E."/>
            <person name="Lucas S."/>
            <person name="Pangilinan J."/>
            <person name="Proschold T."/>
            <person name="Salamov A."/>
            <person name="Schmutz J."/>
            <person name="Weeks D."/>
            <person name="Yamada T."/>
            <person name="Claverie J.M."/>
            <person name="Grigoriev I."/>
            <person name="Van Etten J."/>
            <person name="Lomsadze A."/>
            <person name="Borodovsky M."/>
        </authorList>
    </citation>
    <scope>NUCLEOTIDE SEQUENCE [LARGE SCALE GENOMIC DNA]</scope>
    <source>
        <strain evidence="8 9">C-169</strain>
    </source>
</reference>
<dbReference type="FunFam" id="3.40.50.170:FF:000010">
    <property type="entry name" value="Methionyl-tRNA formyltransferase"/>
    <property type="match status" value="1"/>
</dbReference>
<dbReference type="HAMAP" id="MF_00182">
    <property type="entry name" value="Formyl_trans"/>
    <property type="match status" value="1"/>
</dbReference>
<dbReference type="NCBIfam" id="TIGR00460">
    <property type="entry name" value="fmt"/>
    <property type="match status" value="1"/>
</dbReference>
<dbReference type="STRING" id="574566.I0YT94"/>
<evidence type="ECO:0000256" key="1">
    <source>
        <dbReference type="ARBA" id="ARBA00010699"/>
    </source>
</evidence>